<dbReference type="InterPro" id="IPR000792">
    <property type="entry name" value="Tscrpt_reg_LuxR_C"/>
</dbReference>
<accession>A0A8J3ID31</accession>
<dbReference type="EMBL" id="BNJF01000008">
    <property type="protein sequence ID" value="GHO50527.1"/>
    <property type="molecule type" value="Genomic_DNA"/>
</dbReference>
<reference evidence="5" key="1">
    <citation type="submission" date="2020-10" db="EMBL/GenBank/DDBJ databases">
        <title>Taxonomic study of unclassified bacteria belonging to the class Ktedonobacteria.</title>
        <authorList>
            <person name="Yabe S."/>
            <person name="Wang C.M."/>
            <person name="Zheng Y."/>
            <person name="Sakai Y."/>
            <person name="Cavaletti L."/>
            <person name="Monciardini P."/>
            <person name="Donadio S."/>
        </authorList>
    </citation>
    <scope>NUCLEOTIDE SEQUENCE</scope>
    <source>
        <strain evidence="5">SOSP1-1</strain>
    </source>
</reference>
<dbReference type="Gene3D" id="1.10.10.10">
    <property type="entry name" value="Winged helix-like DNA-binding domain superfamily/Winged helix DNA-binding domain"/>
    <property type="match status" value="1"/>
</dbReference>
<dbReference type="InterPro" id="IPR016032">
    <property type="entry name" value="Sig_transdc_resp-reg_C-effctor"/>
</dbReference>
<organism evidence="5 6">
    <name type="scientific">Ktedonospora formicarum</name>
    <dbReference type="NCBI Taxonomy" id="2778364"/>
    <lineage>
        <taxon>Bacteria</taxon>
        <taxon>Bacillati</taxon>
        <taxon>Chloroflexota</taxon>
        <taxon>Ktedonobacteria</taxon>
        <taxon>Ktedonobacterales</taxon>
        <taxon>Ktedonobacteraceae</taxon>
        <taxon>Ktedonospora</taxon>
    </lineage>
</organism>
<dbReference type="Proteomes" id="UP000612362">
    <property type="component" value="Unassembled WGS sequence"/>
</dbReference>
<dbReference type="PROSITE" id="PS50043">
    <property type="entry name" value="HTH_LUXR_2"/>
    <property type="match status" value="1"/>
</dbReference>
<dbReference type="SUPFAM" id="SSF48452">
    <property type="entry name" value="TPR-like"/>
    <property type="match status" value="1"/>
</dbReference>
<protein>
    <submittedName>
        <fullName evidence="5">LuxR family transcriptional regulator</fullName>
    </submittedName>
</protein>
<dbReference type="SUPFAM" id="SSF46894">
    <property type="entry name" value="C-terminal effector domain of the bipartite response regulators"/>
    <property type="match status" value="1"/>
</dbReference>
<dbReference type="SMART" id="SM00421">
    <property type="entry name" value="HTH_LUXR"/>
    <property type="match status" value="1"/>
</dbReference>
<dbReference type="Gene3D" id="3.40.50.300">
    <property type="entry name" value="P-loop containing nucleotide triphosphate hydrolases"/>
    <property type="match status" value="1"/>
</dbReference>
<dbReference type="AlphaFoldDB" id="A0A8J3ID31"/>
<dbReference type="Pfam" id="PF17874">
    <property type="entry name" value="TPR_MalT"/>
    <property type="match status" value="1"/>
</dbReference>
<dbReference type="CDD" id="cd06170">
    <property type="entry name" value="LuxR_C_like"/>
    <property type="match status" value="1"/>
</dbReference>
<dbReference type="Pfam" id="PF25873">
    <property type="entry name" value="WHD_MalT"/>
    <property type="match status" value="1"/>
</dbReference>
<dbReference type="InterPro" id="IPR011990">
    <property type="entry name" value="TPR-like_helical_dom_sf"/>
</dbReference>
<dbReference type="Pfam" id="PF00196">
    <property type="entry name" value="GerE"/>
    <property type="match status" value="1"/>
</dbReference>
<evidence type="ECO:0000313" key="6">
    <source>
        <dbReference type="Proteomes" id="UP000612362"/>
    </source>
</evidence>
<keyword evidence="2" id="KW-0238">DNA-binding</keyword>
<evidence type="ECO:0000256" key="1">
    <source>
        <dbReference type="ARBA" id="ARBA00023015"/>
    </source>
</evidence>
<keyword evidence="3" id="KW-0804">Transcription</keyword>
<dbReference type="InterPro" id="IPR041617">
    <property type="entry name" value="TPR_MalT"/>
</dbReference>
<dbReference type="Gene3D" id="1.25.40.10">
    <property type="entry name" value="Tetratricopeptide repeat domain"/>
    <property type="match status" value="1"/>
</dbReference>
<evidence type="ECO:0000259" key="4">
    <source>
        <dbReference type="PROSITE" id="PS50043"/>
    </source>
</evidence>
<evidence type="ECO:0000256" key="3">
    <source>
        <dbReference type="ARBA" id="ARBA00023163"/>
    </source>
</evidence>
<dbReference type="PANTHER" id="PTHR44688:SF16">
    <property type="entry name" value="DNA-BINDING TRANSCRIPTIONAL ACTIVATOR DEVR_DOSR"/>
    <property type="match status" value="1"/>
</dbReference>
<feature type="domain" description="HTH luxR-type" evidence="4">
    <location>
        <begin position="964"/>
        <end position="1029"/>
    </location>
</feature>
<dbReference type="GO" id="GO:0006355">
    <property type="term" value="P:regulation of DNA-templated transcription"/>
    <property type="evidence" value="ECO:0007669"/>
    <property type="project" value="InterPro"/>
</dbReference>
<dbReference type="PROSITE" id="PS00622">
    <property type="entry name" value="HTH_LUXR_1"/>
    <property type="match status" value="1"/>
</dbReference>
<name>A0A8J3ID31_9CHLR</name>
<dbReference type="PANTHER" id="PTHR44688">
    <property type="entry name" value="DNA-BINDING TRANSCRIPTIONAL ACTIVATOR DEVR_DOSR"/>
    <property type="match status" value="1"/>
</dbReference>
<dbReference type="InterPro" id="IPR036388">
    <property type="entry name" value="WH-like_DNA-bd_sf"/>
</dbReference>
<comment type="caution">
    <text evidence="5">The sequence shown here is derived from an EMBL/GenBank/DDBJ whole genome shotgun (WGS) entry which is preliminary data.</text>
</comment>
<keyword evidence="1" id="KW-0805">Transcription regulation</keyword>
<dbReference type="RefSeq" id="WP_236031894.1">
    <property type="nucleotide sequence ID" value="NZ_BNJF01000008.1"/>
</dbReference>
<evidence type="ECO:0000313" key="5">
    <source>
        <dbReference type="EMBL" id="GHO50527.1"/>
    </source>
</evidence>
<gene>
    <name evidence="5" type="ORF">KSX_86900</name>
</gene>
<proteinExistence type="predicted"/>
<evidence type="ECO:0000256" key="2">
    <source>
        <dbReference type="ARBA" id="ARBA00023125"/>
    </source>
</evidence>
<dbReference type="GO" id="GO:0003677">
    <property type="term" value="F:DNA binding"/>
    <property type="evidence" value="ECO:0007669"/>
    <property type="project" value="UniProtKB-KW"/>
</dbReference>
<dbReference type="SUPFAM" id="SSF52540">
    <property type="entry name" value="P-loop containing nucleoside triphosphate hydrolases"/>
    <property type="match status" value="1"/>
</dbReference>
<dbReference type="PRINTS" id="PR00038">
    <property type="entry name" value="HTHLUXR"/>
</dbReference>
<dbReference type="InterPro" id="IPR059106">
    <property type="entry name" value="WHD_MalT"/>
</dbReference>
<dbReference type="InterPro" id="IPR027417">
    <property type="entry name" value="P-loop_NTPase"/>
</dbReference>
<sequence length="1032" mass="116816">MPKAAPYLLTWIPEQQVYALSSQGQTGAHLFQREDERWFAWLATCSSFAFQGQYGHLTLRKENRKRGAGYWYAYRTQNQRTRKRYVGRSEDLMLAHLEECASRLTGNKQPPTLPLTPVPMPKLAPLLEPKLCLPRLQASLVARPHLLTRLNASLQRKLTLISAPAGFGKTTLVRQWVSMRHTREKETERVAWISLDTDDTDPVRFWSYVVTACQVFRPGIGQSVLSWLSVASQPPFPSVPLETILTSFLNDLASYEGNGLLILDDYHVITEPRIHATLTFVLDHLPPTLHLILIARGAPPLPLPRWRACNELCEVLAGDLRFLVEEMQTFLHQELPFALSAEAIKQLAPRLEGWPVGLRLLTFLLQGRANQAEVETLLSTFSGEQQSVFDYFVTEVLDTQPEPLQRFLLLTSVLSRLTSSLCAAVAGDDQSEHLLSTLNQAHLFLESLDGNGHWYRYHALFAEAMRREARQRLGEEALCLVLCKASFWYEEHGLLEEAVEAALQAQDAVHAATLMTHIIDFNALMYVPTLSRWLKHLPENVLKQYPTLCLSYAITQFFIHVADLHLQANRTHFRALLEEPLHQAEHTWQASGDIARLGEVFAFRALLASSSQEEMQEAVNWARQALDCLPEKQLAWRSTCMRIMGLFAQREGQLNAARRFFREACTLSKTIGNRPIARVTTLLLGQVSFEQAELHQAAAYYQHVLHEARAQNDPTDMGPALLYLAQLAYECNDLHTAQQYVQEAATLAERMEDEELQGHVLFHLARIQHALGHRTEAQEHLARLFVCLQPFQPLYQEALLLQARFQLDMGDVAAVQRSYLRLIGEQERRLRTPAVAEQEELLHVRLRLSTGEAHLALEQLQRLLPSAQEAGRVRRVLEIHLLMALAYAALKQMLAARQQACIVLGQACSEEYLRFFLDEGKVIVPLLRHLLGNVHEKPLRAYLRRILHAFASEPGQPPLPSPASLSLLELLSPQEQRVLSLLTAGHSNPEIARSLVVSVNTVRTQVQSIYRKLGVNNRVAASEAARSLRLLS</sequence>
<keyword evidence="6" id="KW-1185">Reference proteome</keyword>